<protein>
    <recommendedName>
        <fullName evidence="4">Lipoprotein</fullName>
    </recommendedName>
</protein>
<organism evidence="2 3">
    <name type="scientific">Mycobacterium intracellulare (strain ATCC 13950 / DSM 43223 / JCM 6384 / NCTC 13025 / 3600)</name>
    <dbReference type="NCBI Taxonomy" id="487521"/>
    <lineage>
        <taxon>Bacteria</taxon>
        <taxon>Bacillati</taxon>
        <taxon>Actinomycetota</taxon>
        <taxon>Actinomycetes</taxon>
        <taxon>Mycobacteriales</taxon>
        <taxon>Mycobacteriaceae</taxon>
        <taxon>Mycobacterium</taxon>
        <taxon>Mycobacterium avium complex (MAC)</taxon>
    </lineage>
</organism>
<evidence type="ECO:0008006" key="4">
    <source>
        <dbReference type="Google" id="ProtNLM"/>
    </source>
</evidence>
<evidence type="ECO:0000313" key="2">
    <source>
        <dbReference type="EMBL" id="AFC45873.1"/>
    </source>
</evidence>
<feature type="chain" id="PRO_5038565262" description="Lipoprotein" evidence="1">
    <location>
        <begin position="24"/>
        <end position="40"/>
    </location>
</feature>
<name>H8IV96_MYCIA</name>
<dbReference type="KEGG" id="mia:OCU_46540"/>
<reference evidence="2 3" key="1">
    <citation type="journal article" date="2012" name="J. Bacteriol.">
        <title>Complete genome sequence of Mycobacterium intracellulare strain ATCC 13950T.</title>
        <authorList>
            <person name="Kim B.J."/>
            <person name="Choi B.S."/>
            <person name="Lim J.S."/>
            <person name="Choi I.Y."/>
            <person name="Lee J.H."/>
            <person name="Chun J."/>
            <person name="Kook Y.H."/>
            <person name="Kim B.J."/>
        </authorList>
    </citation>
    <scope>NUCLEOTIDE SEQUENCE [LARGE SCALE GENOMIC DNA]</scope>
    <source>
        <strain evidence="3">ATCC 13950 / DSM 43223 / JCM 6384 / NCTC 13025 / 3600</strain>
    </source>
</reference>
<gene>
    <name evidence="2" type="ordered locus">OCU_46540</name>
</gene>
<dbReference type="PROSITE" id="PS51257">
    <property type="entry name" value="PROKAR_LIPOPROTEIN"/>
    <property type="match status" value="1"/>
</dbReference>
<dbReference type="EMBL" id="CP003322">
    <property type="protein sequence ID" value="AFC45873.1"/>
    <property type="molecule type" value="Genomic_DNA"/>
</dbReference>
<evidence type="ECO:0000256" key="1">
    <source>
        <dbReference type="SAM" id="SignalP"/>
    </source>
</evidence>
<dbReference type="PATRIC" id="fig|487521.10.peg.4660"/>
<evidence type="ECO:0000313" key="3">
    <source>
        <dbReference type="Proteomes" id="UP000008004"/>
    </source>
</evidence>
<dbReference type="AlphaFoldDB" id="H8IV96"/>
<feature type="signal peptide" evidence="1">
    <location>
        <begin position="1"/>
        <end position="23"/>
    </location>
</feature>
<proteinExistence type="predicted"/>
<sequence>MSRRTSKIVVAVVLAFAAPMTSACTIPLVIDCGPGLTCTG</sequence>
<dbReference type="HOGENOM" id="CLU_219429_0_0_11"/>
<accession>H8IV96</accession>
<keyword evidence="1" id="KW-0732">Signal</keyword>
<dbReference type="Proteomes" id="UP000008004">
    <property type="component" value="Chromosome"/>
</dbReference>